<dbReference type="CDD" id="cd07731">
    <property type="entry name" value="ComA-like_MBL-fold"/>
    <property type="match status" value="1"/>
</dbReference>
<dbReference type="Gene3D" id="3.60.15.10">
    <property type="entry name" value="Ribonuclease Z/Hydroxyacylglutathione hydrolase-like"/>
    <property type="match status" value="1"/>
</dbReference>
<organism evidence="8 9">
    <name type="scientific">Fictibacillus arsenicus</name>
    <dbReference type="NCBI Taxonomy" id="255247"/>
    <lineage>
        <taxon>Bacteria</taxon>
        <taxon>Bacillati</taxon>
        <taxon>Bacillota</taxon>
        <taxon>Bacilli</taxon>
        <taxon>Bacillales</taxon>
        <taxon>Fictibacillaceae</taxon>
        <taxon>Fictibacillus</taxon>
    </lineage>
</organism>
<evidence type="ECO:0000313" key="9">
    <source>
        <dbReference type="Proteomes" id="UP000188597"/>
    </source>
</evidence>
<protein>
    <submittedName>
        <fullName evidence="8">DNA internalization-related competence protein ComEC/Rec2</fullName>
    </submittedName>
</protein>
<dbReference type="GO" id="GO:0030420">
    <property type="term" value="P:establishment of competence for transformation"/>
    <property type="evidence" value="ECO:0007669"/>
    <property type="project" value="InterPro"/>
</dbReference>
<dbReference type="AlphaFoldDB" id="A0A1V3G9Y3"/>
<dbReference type="PANTHER" id="PTHR30619:SF1">
    <property type="entry name" value="RECOMBINATION PROTEIN 2"/>
    <property type="match status" value="1"/>
</dbReference>
<dbReference type="InterPro" id="IPR035681">
    <property type="entry name" value="ComA-like_MBL"/>
</dbReference>
<dbReference type="Pfam" id="PF03772">
    <property type="entry name" value="Competence"/>
    <property type="match status" value="1"/>
</dbReference>
<evidence type="ECO:0000256" key="6">
    <source>
        <dbReference type="SAM" id="Phobius"/>
    </source>
</evidence>
<dbReference type="PANTHER" id="PTHR30619">
    <property type="entry name" value="DNA INTERNALIZATION/COMPETENCE PROTEIN COMEC/REC2"/>
    <property type="match status" value="1"/>
</dbReference>
<feature type="transmembrane region" description="Helical" evidence="6">
    <location>
        <begin position="476"/>
        <end position="493"/>
    </location>
</feature>
<dbReference type="SMART" id="SM00849">
    <property type="entry name" value="Lactamase_B"/>
    <property type="match status" value="1"/>
</dbReference>
<feature type="transmembrane region" description="Helical" evidence="6">
    <location>
        <begin position="260"/>
        <end position="276"/>
    </location>
</feature>
<keyword evidence="3 6" id="KW-0812">Transmembrane</keyword>
<dbReference type="InterPro" id="IPR052159">
    <property type="entry name" value="Competence_DNA_uptake"/>
</dbReference>
<feature type="domain" description="Metallo-beta-lactamase" evidence="7">
    <location>
        <begin position="506"/>
        <end position="716"/>
    </location>
</feature>
<dbReference type="RefSeq" id="WP_077359117.1">
    <property type="nucleotide sequence ID" value="NZ_MQMF01000001.1"/>
</dbReference>
<dbReference type="GO" id="GO:0005886">
    <property type="term" value="C:plasma membrane"/>
    <property type="evidence" value="ECO:0007669"/>
    <property type="project" value="UniProtKB-SubCell"/>
</dbReference>
<dbReference type="NCBIfam" id="TIGR00360">
    <property type="entry name" value="ComEC_N-term"/>
    <property type="match status" value="1"/>
</dbReference>
<proteinExistence type="predicted"/>
<evidence type="ECO:0000313" key="8">
    <source>
        <dbReference type="EMBL" id="OOE13679.1"/>
    </source>
</evidence>
<dbReference type="Pfam" id="PF00753">
    <property type="entry name" value="Lactamase_B"/>
    <property type="match status" value="1"/>
</dbReference>
<sequence>MNPRLAVLSVLFALTGVWFSKMISVTGIVLMTFLVIVIFFQLKRKTFVVLMFLPLFFFYSQWYELKNISLFPPHTTDFQGTIETIPKVNGNMISFKYKSSGELLVVRYKMNSADEKQTLKKLEIGMHCFFNGTLKDPQPQSHYYGMNYREFLHNKNIHWILEPSQVDAGSCVTDKKESLISKIKIWRNKSIKQLEAHFTQNTAGLMNALVFGYRENIETKTLESYQKLGLTHLLAVSGFNVGIVSYFLYLLFVRIGIVKELAYVLIVIFLPIYIVLTGGESSIVRAGIMGMLALCLIVFQKKINPAVLLSIVCITMLSWNPLYAFDLGFQLSFLMTFVLITSISLFKAKSNTQLLIVTSFMCSLFSFPIILYHFFEFSLWSLPINIVYIPFVSLVLFPVSIFVVAVIHFIPSAVYLLKLPVQFLFESSASILEMVQKFNGTLLLGRPSSWFFLIYFLAILYVFFEWERKDRFYLRLCIPFIFILTLQVCIPYLNPSAKVSFINVGQGDSILIELPFRKAVYLIDTGGAIPFEKEEWEEADEEYDVTKKVVLPYLKGRGIRRLDGLILSHADMDHAGGTVFLLKNFPVDTLYLPKNKNLSELETEIIETGKQKGIQMKYLRKGMELSSGNSRFLVLHPSGKNTSANNRSVVLWVNLYNTSFLLTGDIEKEAEHEIINNFWRLKADVLKVAHHGSATSTTNEFLKLAEPEFAVISSGANNIYGHPAKEVITRLKEKKVTVYRTDENGDIIFEVVKSGLKIHSVQ</sequence>
<evidence type="ECO:0000256" key="1">
    <source>
        <dbReference type="ARBA" id="ARBA00004651"/>
    </source>
</evidence>
<feature type="transmembrane region" description="Helical" evidence="6">
    <location>
        <begin position="447"/>
        <end position="464"/>
    </location>
</feature>
<feature type="transmembrane region" description="Helical" evidence="6">
    <location>
        <begin position="230"/>
        <end position="253"/>
    </location>
</feature>
<comment type="caution">
    <text evidence="8">The sequence shown here is derived from an EMBL/GenBank/DDBJ whole genome shotgun (WGS) entry which is preliminary data.</text>
</comment>
<dbReference type="EMBL" id="MQMF01000001">
    <property type="protein sequence ID" value="OOE13679.1"/>
    <property type="molecule type" value="Genomic_DNA"/>
</dbReference>
<evidence type="ECO:0000259" key="7">
    <source>
        <dbReference type="SMART" id="SM00849"/>
    </source>
</evidence>
<dbReference type="InterPro" id="IPR004797">
    <property type="entry name" value="Competence_ComEC/Rec2"/>
</dbReference>
<feature type="transmembrane region" description="Helical" evidence="6">
    <location>
        <begin position="282"/>
        <end position="299"/>
    </location>
</feature>
<feature type="transmembrane region" description="Helical" evidence="6">
    <location>
        <begin position="46"/>
        <end position="63"/>
    </location>
</feature>
<feature type="transmembrane region" description="Helical" evidence="6">
    <location>
        <begin position="6"/>
        <end position="39"/>
    </location>
</feature>
<dbReference type="Pfam" id="PF13567">
    <property type="entry name" value="DUF4131"/>
    <property type="match status" value="1"/>
</dbReference>
<keyword evidence="4 6" id="KW-1133">Transmembrane helix</keyword>
<evidence type="ECO:0000256" key="5">
    <source>
        <dbReference type="ARBA" id="ARBA00023136"/>
    </source>
</evidence>
<reference evidence="8 9" key="1">
    <citation type="submission" date="2016-11" db="EMBL/GenBank/DDBJ databases">
        <authorList>
            <person name="Jaros S."/>
            <person name="Januszkiewicz K."/>
            <person name="Wedrychowicz H."/>
        </authorList>
    </citation>
    <scope>NUCLEOTIDE SEQUENCE [LARGE SCALE GENOMIC DNA]</scope>
    <source>
        <strain evidence="8 9">Con a/3</strain>
    </source>
</reference>
<feature type="transmembrane region" description="Helical" evidence="6">
    <location>
        <begin position="306"/>
        <end position="323"/>
    </location>
</feature>
<dbReference type="InterPro" id="IPR025405">
    <property type="entry name" value="DUF4131"/>
</dbReference>
<name>A0A1V3G9Y3_9BACL</name>
<dbReference type="InterPro" id="IPR004477">
    <property type="entry name" value="ComEC_N"/>
</dbReference>
<feature type="transmembrane region" description="Helical" evidence="6">
    <location>
        <begin position="387"/>
        <end position="407"/>
    </location>
</feature>
<feature type="transmembrane region" description="Helical" evidence="6">
    <location>
        <begin position="329"/>
        <end position="347"/>
    </location>
</feature>
<dbReference type="InterPro" id="IPR036866">
    <property type="entry name" value="RibonucZ/Hydroxyglut_hydro"/>
</dbReference>
<dbReference type="InterPro" id="IPR001279">
    <property type="entry name" value="Metallo-B-lactamas"/>
</dbReference>
<dbReference type="Proteomes" id="UP000188597">
    <property type="component" value="Unassembled WGS sequence"/>
</dbReference>
<comment type="subcellular location">
    <subcellularLocation>
        <location evidence="1">Cell membrane</location>
        <topology evidence="1">Multi-pass membrane protein</topology>
    </subcellularLocation>
</comment>
<accession>A0A1V3G9Y3</accession>
<feature type="transmembrane region" description="Helical" evidence="6">
    <location>
        <begin position="354"/>
        <end position="375"/>
    </location>
</feature>
<dbReference type="SUPFAM" id="SSF56281">
    <property type="entry name" value="Metallo-hydrolase/oxidoreductase"/>
    <property type="match status" value="1"/>
</dbReference>
<evidence type="ECO:0000256" key="2">
    <source>
        <dbReference type="ARBA" id="ARBA00022475"/>
    </source>
</evidence>
<dbReference type="OrthoDB" id="9761531at2"/>
<evidence type="ECO:0000256" key="3">
    <source>
        <dbReference type="ARBA" id="ARBA00022692"/>
    </source>
</evidence>
<feature type="transmembrane region" description="Helical" evidence="6">
    <location>
        <begin position="414"/>
        <end position="435"/>
    </location>
</feature>
<evidence type="ECO:0000256" key="4">
    <source>
        <dbReference type="ARBA" id="ARBA00022989"/>
    </source>
</evidence>
<gene>
    <name evidence="8" type="ORF">UN64_00205</name>
</gene>
<keyword evidence="2" id="KW-1003">Cell membrane</keyword>
<keyword evidence="5 6" id="KW-0472">Membrane</keyword>
<dbReference type="NCBIfam" id="TIGR00361">
    <property type="entry name" value="ComEC_Rec2"/>
    <property type="match status" value="1"/>
</dbReference>